<sequence>MWRPLKDLRMSQGSSARKTFSAPLARLSTTGLPSVRGGGGRRR</sequence>
<organism evidence="2 3">
    <name type="scientific">Haloferula luteola</name>
    <dbReference type="NCBI Taxonomy" id="595692"/>
    <lineage>
        <taxon>Bacteria</taxon>
        <taxon>Pseudomonadati</taxon>
        <taxon>Verrucomicrobiota</taxon>
        <taxon>Verrucomicrobiia</taxon>
        <taxon>Verrucomicrobiales</taxon>
        <taxon>Verrucomicrobiaceae</taxon>
        <taxon>Haloferula</taxon>
    </lineage>
</organism>
<accession>A0A840VIQ0</accession>
<name>A0A840VIQ0_9BACT</name>
<evidence type="ECO:0000313" key="3">
    <source>
        <dbReference type="Proteomes" id="UP000557717"/>
    </source>
</evidence>
<dbReference type="Proteomes" id="UP000557717">
    <property type="component" value="Unassembled WGS sequence"/>
</dbReference>
<evidence type="ECO:0000313" key="2">
    <source>
        <dbReference type="EMBL" id="MBB5353730.1"/>
    </source>
</evidence>
<feature type="region of interest" description="Disordered" evidence="1">
    <location>
        <begin position="1"/>
        <end position="43"/>
    </location>
</feature>
<proteinExistence type="predicted"/>
<dbReference type="EMBL" id="JACHFD010000033">
    <property type="protein sequence ID" value="MBB5353730.1"/>
    <property type="molecule type" value="Genomic_DNA"/>
</dbReference>
<comment type="caution">
    <text evidence="2">The sequence shown here is derived from an EMBL/GenBank/DDBJ whole genome shotgun (WGS) entry which is preliminary data.</text>
</comment>
<gene>
    <name evidence="2" type="ORF">HNR46_003991</name>
</gene>
<protein>
    <submittedName>
        <fullName evidence="2">Uncharacterized protein</fullName>
    </submittedName>
</protein>
<evidence type="ECO:0000256" key="1">
    <source>
        <dbReference type="SAM" id="MobiDB-lite"/>
    </source>
</evidence>
<keyword evidence="3" id="KW-1185">Reference proteome</keyword>
<dbReference type="AlphaFoldDB" id="A0A840VIQ0"/>
<reference evidence="2 3" key="1">
    <citation type="submission" date="2020-08" db="EMBL/GenBank/DDBJ databases">
        <title>Genomic Encyclopedia of Type Strains, Phase IV (KMG-IV): sequencing the most valuable type-strain genomes for metagenomic binning, comparative biology and taxonomic classification.</title>
        <authorList>
            <person name="Goeker M."/>
        </authorList>
    </citation>
    <scope>NUCLEOTIDE SEQUENCE [LARGE SCALE GENOMIC DNA]</scope>
    <source>
        <strain evidence="2 3">YC6886</strain>
    </source>
</reference>